<keyword evidence="1" id="KW-1133">Transmembrane helix</keyword>
<name>A0A0E9PHT1_ANGAN</name>
<reference evidence="2" key="1">
    <citation type="submission" date="2014-11" db="EMBL/GenBank/DDBJ databases">
        <authorList>
            <person name="Amaro Gonzalez C."/>
        </authorList>
    </citation>
    <scope>NUCLEOTIDE SEQUENCE</scope>
</reference>
<organism evidence="2">
    <name type="scientific">Anguilla anguilla</name>
    <name type="common">European freshwater eel</name>
    <name type="synonym">Muraena anguilla</name>
    <dbReference type="NCBI Taxonomy" id="7936"/>
    <lineage>
        <taxon>Eukaryota</taxon>
        <taxon>Metazoa</taxon>
        <taxon>Chordata</taxon>
        <taxon>Craniata</taxon>
        <taxon>Vertebrata</taxon>
        <taxon>Euteleostomi</taxon>
        <taxon>Actinopterygii</taxon>
        <taxon>Neopterygii</taxon>
        <taxon>Teleostei</taxon>
        <taxon>Anguilliformes</taxon>
        <taxon>Anguillidae</taxon>
        <taxon>Anguilla</taxon>
    </lineage>
</organism>
<sequence length="99" mass="11073">MIGWRQLLCPPPQKILRGSSYSVGLQKSPDVNRFKIKRYDACGHVACLYILIRNNRKKKATSSVSVCFFLCVASLLSSTFHTFKGIASHLTEHCEVSAL</sequence>
<keyword evidence="1" id="KW-0472">Membrane</keyword>
<accession>A0A0E9PHT1</accession>
<feature type="transmembrane region" description="Helical" evidence="1">
    <location>
        <begin position="60"/>
        <end position="80"/>
    </location>
</feature>
<evidence type="ECO:0000313" key="2">
    <source>
        <dbReference type="EMBL" id="JAH03388.1"/>
    </source>
</evidence>
<protein>
    <submittedName>
        <fullName evidence="2">Uncharacterized protein</fullName>
    </submittedName>
</protein>
<reference evidence="2" key="2">
    <citation type="journal article" date="2015" name="Fish Shellfish Immunol.">
        <title>Early steps in the European eel (Anguilla anguilla)-Vibrio vulnificus interaction in the gills: Role of the RtxA13 toxin.</title>
        <authorList>
            <person name="Callol A."/>
            <person name="Pajuelo D."/>
            <person name="Ebbesson L."/>
            <person name="Teles M."/>
            <person name="MacKenzie S."/>
            <person name="Amaro C."/>
        </authorList>
    </citation>
    <scope>NUCLEOTIDE SEQUENCE</scope>
</reference>
<evidence type="ECO:0000256" key="1">
    <source>
        <dbReference type="SAM" id="Phobius"/>
    </source>
</evidence>
<dbReference type="EMBL" id="GBXM01105189">
    <property type="protein sequence ID" value="JAH03388.1"/>
    <property type="molecule type" value="Transcribed_RNA"/>
</dbReference>
<keyword evidence="1" id="KW-0812">Transmembrane</keyword>
<dbReference type="AlphaFoldDB" id="A0A0E9PHT1"/>
<proteinExistence type="predicted"/>